<dbReference type="OMA" id="WCGDDCL"/>
<dbReference type="InterPro" id="IPR038132">
    <property type="entry name" value="Vps16_C_sf"/>
</dbReference>
<dbReference type="GO" id="GO:0005768">
    <property type="term" value="C:endosome"/>
    <property type="evidence" value="ECO:0007669"/>
    <property type="project" value="TreeGrafter"/>
</dbReference>
<name>A0A642UTF3_DIURU</name>
<evidence type="ECO:0000313" key="5">
    <source>
        <dbReference type="EMBL" id="KAA8901407.1"/>
    </source>
</evidence>
<dbReference type="GO" id="GO:0003779">
    <property type="term" value="F:actin binding"/>
    <property type="evidence" value="ECO:0007669"/>
    <property type="project" value="TreeGrafter"/>
</dbReference>
<dbReference type="Gene3D" id="1.10.150.780">
    <property type="entry name" value="Vps16, C-terminal region"/>
    <property type="match status" value="1"/>
</dbReference>
<dbReference type="GO" id="GO:0030897">
    <property type="term" value="C:HOPS complex"/>
    <property type="evidence" value="ECO:0007669"/>
    <property type="project" value="TreeGrafter"/>
</dbReference>
<feature type="domain" description="Vps16 C-terminal" evidence="3">
    <location>
        <begin position="562"/>
        <end position="884"/>
    </location>
</feature>
<dbReference type="GO" id="GO:0016197">
    <property type="term" value="P:endosomal transport"/>
    <property type="evidence" value="ECO:0007669"/>
    <property type="project" value="TreeGrafter"/>
</dbReference>
<gene>
    <name evidence="5" type="ORF">DIURU_003259</name>
</gene>
<proteinExistence type="inferred from homology"/>
<dbReference type="RefSeq" id="XP_034011932.1">
    <property type="nucleotide sequence ID" value="XM_034156001.1"/>
</dbReference>
<dbReference type="Pfam" id="PF04841">
    <property type="entry name" value="Vps16_N"/>
    <property type="match status" value="1"/>
</dbReference>
<dbReference type="GeneID" id="54781910"/>
<dbReference type="InterPro" id="IPR006925">
    <property type="entry name" value="Vps16_C"/>
</dbReference>
<dbReference type="PANTHER" id="PTHR12811:SF0">
    <property type="entry name" value="VACUOLAR PROTEIN SORTING-ASSOCIATED PROTEIN 16 HOMOLOG"/>
    <property type="match status" value="1"/>
</dbReference>
<keyword evidence="6" id="KW-1185">Reference proteome</keyword>
<dbReference type="OrthoDB" id="1792at2759"/>
<dbReference type="Proteomes" id="UP000449547">
    <property type="component" value="Unassembled WGS sequence"/>
</dbReference>
<evidence type="ECO:0000313" key="6">
    <source>
        <dbReference type="Proteomes" id="UP000449547"/>
    </source>
</evidence>
<dbReference type="PIRSF" id="PIRSF007949">
    <property type="entry name" value="VPS16"/>
    <property type="match status" value="1"/>
</dbReference>
<dbReference type="PANTHER" id="PTHR12811">
    <property type="entry name" value="VACUOLAR PROTEIN SORTING VPS16"/>
    <property type="match status" value="1"/>
</dbReference>
<organism evidence="5 6">
    <name type="scientific">Diutina rugosa</name>
    <name type="common">Yeast</name>
    <name type="synonym">Candida rugosa</name>
    <dbReference type="NCBI Taxonomy" id="5481"/>
    <lineage>
        <taxon>Eukaryota</taxon>
        <taxon>Fungi</taxon>
        <taxon>Dikarya</taxon>
        <taxon>Ascomycota</taxon>
        <taxon>Saccharomycotina</taxon>
        <taxon>Pichiomycetes</taxon>
        <taxon>Debaryomycetaceae</taxon>
        <taxon>Diutina</taxon>
    </lineage>
</organism>
<dbReference type="InterPro" id="IPR006926">
    <property type="entry name" value="Vps16_N"/>
</dbReference>
<keyword evidence="2" id="KW-0813">Transport</keyword>
<dbReference type="GO" id="GO:0006886">
    <property type="term" value="P:intracellular protein transport"/>
    <property type="evidence" value="ECO:0007669"/>
    <property type="project" value="InterPro"/>
</dbReference>
<comment type="similarity">
    <text evidence="1 2">Belongs to the VPS16 family.</text>
</comment>
<protein>
    <recommendedName>
        <fullName evidence="2">Probable vacuolar protein sorting-associated protein 16 homolog</fullName>
    </recommendedName>
</protein>
<evidence type="ECO:0000259" key="4">
    <source>
        <dbReference type="Pfam" id="PF04841"/>
    </source>
</evidence>
<sequence>MTVAGSWQRLSDVYYTLEQCYDTMAWSVESDLPGCYRMASSPEAVAVASKYGTYVSVIDVYGHSGVKLTSVVYNSTPSSHVVAFSLHHDHLVVVLSSGRWRYYTDFHGHFNEYDLVNSRTTLTSDYIISETNESEAYITNLENGSHEPVVGVSNAAVWHDWLVVTMAAGITVVPLPTTPTNMGDLRSYWLRFPTRNLVSFTGHEHSIYAAVGKSVARIDVNIADNSYDVVDFGVTEGPYTEIAVSPNGNLVALYSRQQATVSVVNHSFSQVLLQYTVAGDHASVSQMAWVGNDALALAMRDEVRVVGPSQSHLSFFYDTVDDDFDLTNLLNDPTSADVAPVAPIVPRLATTGDGAYVYTSAQLQFLSRVGQPMLDLFEVGSSHPGAILLDGLEKRAVHPSKADINIQLLKSDPGALVKAIRVCLEAALASFNVGLQKKLLRAATFGKMYLDLDDKFDSDEYCDVVNTLKVLNQLRASDVGVFVTYLQAQQDWLQVVKSLLLRDKYGVALRASELIPHLKSYRSMIYVYWCCAKIMGSPTKSDDELYQAIKSRLAEVSTNVDVAAIIDTAHNEGRPQLCKQVIALEPLMSRRISAYLRYDETEHALVVALASGQVDMAQLVLVHLQETLAPSRFYKVLGQTESSQTVEPPKILAKVSGELIGNFWVNTVAKDNSGDLEQYYQQHDDFKQLAKLRYQARTKDYDGTKSALRQLQQTSRHSKAVFQRQIDLLDCKSHLCSVFNTNEFLDNPDETLVDVLVRLIKMNQLKQAQKVVKQFKMATEKFHHLVLRTYTDTKQWDHLYQFAQGDKSPIGWKPYIDAGLANQAPSSHISEYIRRWQGRPEEKIEMYLRNRDVSGAADTAFRAKDVAKLREMLSEYQLDEHQQLIQVYLQKLNA</sequence>
<dbReference type="EMBL" id="SWFT01000103">
    <property type="protein sequence ID" value="KAA8901407.1"/>
    <property type="molecule type" value="Genomic_DNA"/>
</dbReference>
<dbReference type="VEuPathDB" id="FungiDB:DIURU_003259"/>
<evidence type="ECO:0000259" key="3">
    <source>
        <dbReference type="Pfam" id="PF04840"/>
    </source>
</evidence>
<comment type="function">
    <text evidence="2">Essential for vacuolar protein sorting. Required for vacuole biogenesis, stability and to maintain vacuole morphology.</text>
</comment>
<feature type="domain" description="Vps16 N-terminal" evidence="4">
    <location>
        <begin position="5"/>
        <end position="452"/>
    </location>
</feature>
<dbReference type="InterPro" id="IPR016534">
    <property type="entry name" value="VPS16"/>
</dbReference>
<evidence type="ECO:0000256" key="2">
    <source>
        <dbReference type="PIRNR" id="PIRNR007949"/>
    </source>
</evidence>
<comment type="caution">
    <text evidence="5">The sequence shown here is derived from an EMBL/GenBank/DDBJ whole genome shotgun (WGS) entry which is preliminary data.</text>
</comment>
<dbReference type="SUPFAM" id="SSF82171">
    <property type="entry name" value="DPP6 N-terminal domain-like"/>
    <property type="match status" value="1"/>
</dbReference>
<reference evidence="5 6" key="1">
    <citation type="submission" date="2019-07" db="EMBL/GenBank/DDBJ databases">
        <title>Genome assembly of two rare yeast pathogens: Diutina rugosa and Trichomonascus ciferrii.</title>
        <authorList>
            <person name="Mixao V."/>
            <person name="Saus E."/>
            <person name="Hansen A."/>
            <person name="Lass-Flor C."/>
            <person name="Gabaldon T."/>
        </authorList>
    </citation>
    <scope>NUCLEOTIDE SEQUENCE [LARGE SCALE GENOMIC DNA]</scope>
    <source>
        <strain evidence="5 6">CBS 613</strain>
    </source>
</reference>
<accession>A0A642UTF3</accession>
<keyword evidence="2" id="KW-0653">Protein transport</keyword>
<dbReference type="GO" id="GO:0042144">
    <property type="term" value="P:vacuole fusion, non-autophagic"/>
    <property type="evidence" value="ECO:0007669"/>
    <property type="project" value="TreeGrafter"/>
</dbReference>
<evidence type="ECO:0000256" key="1">
    <source>
        <dbReference type="ARBA" id="ARBA00009250"/>
    </source>
</evidence>
<dbReference type="Pfam" id="PF04840">
    <property type="entry name" value="Vps16_C"/>
    <property type="match status" value="1"/>
</dbReference>
<dbReference type="AlphaFoldDB" id="A0A642UTF3"/>